<evidence type="ECO:0000313" key="2">
    <source>
        <dbReference type="Proteomes" id="UP000234681"/>
    </source>
</evidence>
<name>A6I156_RAT</name>
<evidence type="ECO:0000313" key="1">
    <source>
        <dbReference type="EMBL" id="EDM13187.1"/>
    </source>
</evidence>
<dbReference type="EMBL" id="CH473953">
    <property type="protein sequence ID" value="EDM13187.1"/>
    <property type="molecule type" value="Genomic_DNA"/>
</dbReference>
<dbReference type="Proteomes" id="UP000234681">
    <property type="component" value="Chromosome 1"/>
</dbReference>
<sequence>MDSFGLTRMGGGPQKKSQIRLLLCSLLMPRKAMSKNRQRGTPSCCVRRATFKKRAEWKADTFIHGGCCALPGCYRSEAPARLFSGIPQV</sequence>
<protein>
    <submittedName>
        <fullName evidence="1">RCG47935</fullName>
    </submittedName>
</protein>
<proteinExistence type="predicted"/>
<reference evidence="2" key="1">
    <citation type="submission" date="2005-09" db="EMBL/GenBank/DDBJ databases">
        <authorList>
            <person name="Mural R.J."/>
            <person name="Li P.W."/>
            <person name="Adams M.D."/>
            <person name="Amanatides P.G."/>
            <person name="Baden-Tillson H."/>
            <person name="Barnstead M."/>
            <person name="Chin S.H."/>
            <person name="Dew I."/>
            <person name="Evans C.A."/>
            <person name="Ferriera S."/>
            <person name="Flanigan M."/>
            <person name="Fosler C."/>
            <person name="Glodek A."/>
            <person name="Gu Z."/>
            <person name="Holt R.A."/>
            <person name="Jennings D."/>
            <person name="Kraft C.L."/>
            <person name="Lu F."/>
            <person name="Nguyen T."/>
            <person name="Nusskern D.R."/>
            <person name="Pfannkoch C.M."/>
            <person name="Sitter C."/>
            <person name="Sutton G.G."/>
            <person name="Venter J.C."/>
            <person name="Wang Z."/>
            <person name="Woodage T."/>
            <person name="Zheng X.H."/>
            <person name="Zhong F."/>
        </authorList>
    </citation>
    <scope>NUCLEOTIDE SEQUENCE [LARGE SCALE GENOMIC DNA]</scope>
    <source>
        <strain>BN</strain>
        <strain evidence="2">Sprague-Dawley</strain>
    </source>
</reference>
<dbReference type="AlphaFoldDB" id="A6I156"/>
<gene>
    <name evidence="1" type="ORF">rCG_47935</name>
</gene>
<organism evidence="1 2">
    <name type="scientific">Rattus norvegicus</name>
    <name type="common">Rat</name>
    <dbReference type="NCBI Taxonomy" id="10116"/>
    <lineage>
        <taxon>Eukaryota</taxon>
        <taxon>Metazoa</taxon>
        <taxon>Chordata</taxon>
        <taxon>Craniata</taxon>
        <taxon>Vertebrata</taxon>
        <taxon>Euteleostomi</taxon>
        <taxon>Mammalia</taxon>
        <taxon>Eutheria</taxon>
        <taxon>Euarchontoglires</taxon>
        <taxon>Glires</taxon>
        <taxon>Rodentia</taxon>
        <taxon>Myomorpha</taxon>
        <taxon>Muroidea</taxon>
        <taxon>Muridae</taxon>
        <taxon>Murinae</taxon>
        <taxon>Rattus</taxon>
    </lineage>
</organism>
<accession>A6I156</accession>